<dbReference type="InterPro" id="IPR029787">
    <property type="entry name" value="Nucleotide_cyclase"/>
</dbReference>
<keyword evidence="2" id="KW-1133">Transmembrane helix</keyword>
<evidence type="ECO:0000313" key="5">
    <source>
        <dbReference type="Proteomes" id="UP000469011"/>
    </source>
</evidence>
<dbReference type="FunFam" id="3.30.70.270:FF:000001">
    <property type="entry name" value="Diguanylate cyclase domain protein"/>
    <property type="match status" value="1"/>
</dbReference>
<dbReference type="Proteomes" id="UP000469011">
    <property type="component" value="Unassembled WGS sequence"/>
</dbReference>
<dbReference type="InterPro" id="IPR050469">
    <property type="entry name" value="Diguanylate_Cyclase"/>
</dbReference>
<dbReference type="CDD" id="cd01949">
    <property type="entry name" value="GGDEF"/>
    <property type="match status" value="1"/>
</dbReference>
<evidence type="ECO:0000256" key="1">
    <source>
        <dbReference type="ARBA" id="ARBA00012528"/>
    </source>
</evidence>
<dbReference type="GO" id="GO:0043709">
    <property type="term" value="P:cell adhesion involved in single-species biofilm formation"/>
    <property type="evidence" value="ECO:0007669"/>
    <property type="project" value="TreeGrafter"/>
</dbReference>
<feature type="transmembrane region" description="Helical" evidence="2">
    <location>
        <begin position="35"/>
        <end position="55"/>
    </location>
</feature>
<keyword evidence="2" id="KW-0472">Membrane</keyword>
<reference evidence="4 5" key="1">
    <citation type="submission" date="2020-01" db="EMBL/GenBank/DDBJ databases">
        <title>Jiella pacifica sp. nov.</title>
        <authorList>
            <person name="Xue Z."/>
            <person name="Zhu S."/>
            <person name="Chen J."/>
            <person name="Yang J."/>
        </authorList>
    </citation>
    <scope>NUCLEOTIDE SEQUENCE [LARGE SCALE GENOMIC DNA]</scope>
    <source>
        <strain evidence="4 5">40Bstr34</strain>
    </source>
</reference>
<dbReference type="RefSeq" id="WP_163460903.1">
    <property type="nucleotide sequence ID" value="NZ_JAAAMG010000001.1"/>
</dbReference>
<evidence type="ECO:0000313" key="4">
    <source>
        <dbReference type="EMBL" id="NDW03319.1"/>
    </source>
</evidence>
<dbReference type="SUPFAM" id="SSF55073">
    <property type="entry name" value="Nucleotide cyclase"/>
    <property type="match status" value="1"/>
</dbReference>
<dbReference type="PANTHER" id="PTHR45138:SF24">
    <property type="entry name" value="DIGUANYLATE CYCLASE DGCC-RELATED"/>
    <property type="match status" value="1"/>
</dbReference>
<dbReference type="Gene3D" id="3.30.70.270">
    <property type="match status" value="1"/>
</dbReference>
<feature type="transmembrane region" description="Helical" evidence="2">
    <location>
        <begin position="6"/>
        <end position="28"/>
    </location>
</feature>
<feature type="domain" description="GGDEF" evidence="3">
    <location>
        <begin position="244"/>
        <end position="373"/>
    </location>
</feature>
<gene>
    <name evidence="4" type="ORF">GTK09_02665</name>
</gene>
<dbReference type="NCBIfam" id="TIGR00254">
    <property type="entry name" value="GGDEF"/>
    <property type="match status" value="1"/>
</dbReference>
<proteinExistence type="predicted"/>
<evidence type="ECO:0000256" key="2">
    <source>
        <dbReference type="SAM" id="Phobius"/>
    </source>
</evidence>
<organism evidence="4 5">
    <name type="scientific">Jiella pacifica</name>
    <dbReference type="NCBI Taxonomy" id="2696469"/>
    <lineage>
        <taxon>Bacteria</taxon>
        <taxon>Pseudomonadati</taxon>
        <taxon>Pseudomonadota</taxon>
        <taxon>Alphaproteobacteria</taxon>
        <taxon>Hyphomicrobiales</taxon>
        <taxon>Aurantimonadaceae</taxon>
        <taxon>Jiella</taxon>
    </lineage>
</organism>
<dbReference type="GO" id="GO:1902201">
    <property type="term" value="P:negative regulation of bacterial-type flagellum-dependent cell motility"/>
    <property type="evidence" value="ECO:0007669"/>
    <property type="project" value="TreeGrafter"/>
</dbReference>
<comment type="caution">
    <text evidence="4">The sequence shown here is derived from an EMBL/GenBank/DDBJ whole genome shotgun (WGS) entry which is preliminary data.</text>
</comment>
<feature type="transmembrane region" description="Helical" evidence="2">
    <location>
        <begin position="119"/>
        <end position="137"/>
    </location>
</feature>
<evidence type="ECO:0000259" key="3">
    <source>
        <dbReference type="PROSITE" id="PS50887"/>
    </source>
</evidence>
<dbReference type="PANTHER" id="PTHR45138">
    <property type="entry name" value="REGULATORY COMPONENTS OF SENSORY TRANSDUCTION SYSTEM"/>
    <property type="match status" value="1"/>
</dbReference>
<dbReference type="InterPro" id="IPR000160">
    <property type="entry name" value="GGDEF_dom"/>
</dbReference>
<feature type="transmembrane region" description="Helical" evidence="2">
    <location>
        <begin position="188"/>
        <end position="213"/>
    </location>
</feature>
<feature type="transmembrane region" description="Helical" evidence="2">
    <location>
        <begin position="91"/>
        <end position="113"/>
    </location>
</feature>
<dbReference type="GO" id="GO:0005886">
    <property type="term" value="C:plasma membrane"/>
    <property type="evidence" value="ECO:0007669"/>
    <property type="project" value="TreeGrafter"/>
</dbReference>
<dbReference type="Pfam" id="PF00990">
    <property type="entry name" value="GGDEF"/>
    <property type="match status" value="1"/>
</dbReference>
<keyword evidence="5" id="KW-1185">Reference proteome</keyword>
<keyword evidence="2" id="KW-0812">Transmembrane</keyword>
<dbReference type="EMBL" id="JAAAMG010000001">
    <property type="protein sequence ID" value="NDW03319.1"/>
    <property type="molecule type" value="Genomic_DNA"/>
</dbReference>
<feature type="transmembrane region" description="Helical" evidence="2">
    <location>
        <begin position="144"/>
        <end position="168"/>
    </location>
</feature>
<dbReference type="AlphaFoldDB" id="A0A6N9T048"/>
<dbReference type="GO" id="GO:0052621">
    <property type="term" value="F:diguanylate cyclase activity"/>
    <property type="evidence" value="ECO:0007669"/>
    <property type="project" value="UniProtKB-EC"/>
</dbReference>
<accession>A0A6N9T048</accession>
<sequence length="384" mass="40713">MGESISIFSATFALTLALSFLCVLIYAGLRSHGQLLWLAAALLCASLEIFILKPGVAPTVQTLGETVLMPFTYLCASQAIRLLLGRNPASGAFVALVAALVAVSLVLSGMGMTGVYQTLPFKTAAAMALVDILLCLGRIERKGVLDVALFIAVCGLGVIFLFRLPIYPSMSDGIPSLYGLDRSEIARLLLPISAFLAPAAVLLVVAKIVAGVIADYRARSERDGLTNLFNRRAFERIAEEIRRTGGVVILCDLDDFKRVNDSYGHLVGDDVIRDFAALLQKACSSAARLGGEEFALALPTTSIAEAAALADAIRMKFEAQRHLKVEPGHSPTASFGVAAFTPDTATEATIAAADRALYRAKRSGRNRVEIDAPATGSGPAWRAA</sequence>
<dbReference type="PROSITE" id="PS50887">
    <property type="entry name" value="GGDEF"/>
    <property type="match status" value="1"/>
</dbReference>
<protein>
    <recommendedName>
        <fullName evidence="1">diguanylate cyclase</fullName>
        <ecNumber evidence="1">2.7.7.65</ecNumber>
    </recommendedName>
</protein>
<dbReference type="SMART" id="SM00267">
    <property type="entry name" value="GGDEF"/>
    <property type="match status" value="1"/>
</dbReference>
<name>A0A6N9T048_9HYPH</name>
<feature type="transmembrane region" description="Helical" evidence="2">
    <location>
        <begin position="67"/>
        <end position="84"/>
    </location>
</feature>
<dbReference type="EC" id="2.7.7.65" evidence="1"/>
<dbReference type="InterPro" id="IPR043128">
    <property type="entry name" value="Rev_trsase/Diguanyl_cyclase"/>
</dbReference>